<reference evidence="2 4" key="1">
    <citation type="submission" date="2020-01" db="EMBL/GenBank/DDBJ databases">
        <title>the WGS Modestobacter muralis CPCC 204518.</title>
        <authorList>
            <person name="Jiang Z."/>
        </authorList>
    </citation>
    <scope>NUCLEOTIDE SEQUENCE [LARGE SCALE GENOMIC DNA]</scope>
    <source>
        <strain evidence="2 4">DSM 100205</strain>
    </source>
</reference>
<dbReference type="EMBL" id="JAAGWH010000066">
    <property type="protein sequence ID" value="NEK96477.1"/>
    <property type="molecule type" value="Genomic_DNA"/>
</dbReference>
<evidence type="ECO:0000313" key="4">
    <source>
        <dbReference type="Proteomes" id="UP000468828"/>
    </source>
</evidence>
<evidence type="ECO:0000313" key="2">
    <source>
        <dbReference type="EMBL" id="NEK96477.1"/>
    </source>
</evidence>
<dbReference type="InterPro" id="IPR053842">
    <property type="entry name" value="NikA-like"/>
</dbReference>
<evidence type="ECO:0000256" key="1">
    <source>
        <dbReference type="SAM" id="MobiDB-lite"/>
    </source>
</evidence>
<dbReference type="RefSeq" id="WP_163613174.1">
    <property type="nucleotide sequence ID" value="NZ_JAAGWB010000069.1"/>
</dbReference>
<proteinExistence type="predicted"/>
<organism evidence="2 4">
    <name type="scientific">Modestobacter muralis</name>
    <dbReference type="NCBI Taxonomy" id="1608614"/>
    <lineage>
        <taxon>Bacteria</taxon>
        <taxon>Bacillati</taxon>
        <taxon>Actinomycetota</taxon>
        <taxon>Actinomycetes</taxon>
        <taxon>Geodermatophilales</taxon>
        <taxon>Geodermatophilaceae</taxon>
        <taxon>Modestobacter</taxon>
    </lineage>
</organism>
<evidence type="ECO:0000313" key="5">
    <source>
        <dbReference type="Proteomes" id="UP000471152"/>
    </source>
</evidence>
<dbReference type="EMBL" id="JAAGWB010000069">
    <property type="protein sequence ID" value="NEN53377.1"/>
    <property type="molecule type" value="Genomic_DNA"/>
</dbReference>
<dbReference type="Proteomes" id="UP000471152">
    <property type="component" value="Unassembled WGS sequence"/>
</dbReference>
<reference evidence="3 5" key="2">
    <citation type="submission" date="2020-02" db="EMBL/GenBank/DDBJ databases">
        <title>The WGS of Modestobacter muralis DSM 100205.</title>
        <authorList>
            <person name="Jiang Z."/>
        </authorList>
    </citation>
    <scope>NUCLEOTIDE SEQUENCE [LARGE SCALE GENOMIC DNA]</scope>
    <source>
        <strain evidence="3 5">DSM 100205</strain>
    </source>
</reference>
<dbReference type="Pfam" id="PF21983">
    <property type="entry name" value="NikA-like"/>
    <property type="match status" value="1"/>
</dbReference>
<name>A0A6P0EZ79_9ACTN</name>
<comment type="caution">
    <text evidence="2">The sequence shown here is derived from an EMBL/GenBank/DDBJ whole genome shotgun (WGS) entry which is preliminary data.</text>
</comment>
<accession>A0A6P0EZ79</accession>
<gene>
    <name evidence="3" type="ORF">G3R41_20945</name>
    <name evidence="2" type="ORF">GCU67_20230</name>
</gene>
<dbReference type="AlphaFoldDB" id="A0A6P0EZ79"/>
<feature type="region of interest" description="Disordered" evidence="1">
    <location>
        <begin position="1"/>
        <end position="27"/>
    </location>
</feature>
<protein>
    <submittedName>
        <fullName evidence="2">MobC family plasmid mobilization relaxosome protein</fullName>
    </submittedName>
</protein>
<dbReference type="Proteomes" id="UP000468828">
    <property type="component" value="Unassembled WGS sequence"/>
</dbReference>
<evidence type="ECO:0000313" key="3">
    <source>
        <dbReference type="EMBL" id="NEN53377.1"/>
    </source>
</evidence>
<keyword evidence="4" id="KW-1185">Reference proteome</keyword>
<sequence>MTDAEPAPRGTVGRRRRARVAGGRTGNHRVRVSAEEEAVLQQLAAAQGVDVVELLVESALAGDRETAAMRRQAMTELFKVARLLGSICNNVNQLARHANSGPAFPADAAATLAAVRRLLPRVEETLDGLGVSAQSRVFAGPVREGLTP</sequence>